<dbReference type="Pfam" id="PF04993">
    <property type="entry name" value="TfoX_N"/>
    <property type="match status" value="1"/>
</dbReference>
<reference evidence="2 3" key="1">
    <citation type="submission" date="2020-07" db="EMBL/GenBank/DDBJ databases">
        <title>Sequencing the genomes of 1000 actinobacteria strains.</title>
        <authorList>
            <person name="Klenk H.-P."/>
        </authorList>
    </citation>
    <scope>NUCLEOTIDE SEQUENCE [LARGE SCALE GENOMIC DNA]</scope>
    <source>
        <strain evidence="2 3">DSM 15165</strain>
    </source>
</reference>
<feature type="domain" description="TfoX N-terminal" evidence="1">
    <location>
        <begin position="21"/>
        <end position="106"/>
    </location>
</feature>
<protein>
    <submittedName>
        <fullName evidence="2">TfoX/Sxy family transcriptional regulator of competence genes</fullName>
    </submittedName>
</protein>
<proteinExistence type="predicted"/>
<name>A0A853CSI2_9MICO</name>
<dbReference type="InterPro" id="IPR007076">
    <property type="entry name" value="TfoX_N"/>
</dbReference>
<organism evidence="2 3">
    <name type="scientific">Leifsonia shinshuensis</name>
    <dbReference type="NCBI Taxonomy" id="150026"/>
    <lineage>
        <taxon>Bacteria</taxon>
        <taxon>Bacillati</taxon>
        <taxon>Actinomycetota</taxon>
        <taxon>Actinomycetes</taxon>
        <taxon>Micrococcales</taxon>
        <taxon>Microbacteriaceae</taxon>
        <taxon>Leifsonia</taxon>
    </lineage>
</organism>
<dbReference type="Proteomes" id="UP000578352">
    <property type="component" value="Unassembled WGS sequence"/>
</dbReference>
<gene>
    <name evidence="2" type="ORF">HNR13_000718</name>
</gene>
<dbReference type="SUPFAM" id="SSF159894">
    <property type="entry name" value="YgaC/TfoX-N like"/>
    <property type="match status" value="1"/>
</dbReference>
<evidence type="ECO:0000259" key="1">
    <source>
        <dbReference type="Pfam" id="PF04993"/>
    </source>
</evidence>
<dbReference type="AlphaFoldDB" id="A0A853CSI2"/>
<dbReference type="RefSeq" id="WP_179604478.1">
    <property type="nucleotide sequence ID" value="NZ_BAABEH010000001.1"/>
</dbReference>
<sequence length="122" mass="13516">MQIPRPSQETMELFRSVVPDAPGVEVKPMFANLGAFVNGNMFAGLFGESVGVRLPDDAVREELQAIDGTGPYGPAERPMGGYVALPDAWRDEPDRLREWIGVALEQVGRMPPKEKKPRTRRP</sequence>
<evidence type="ECO:0000313" key="2">
    <source>
        <dbReference type="EMBL" id="NYJ22431.1"/>
    </source>
</evidence>
<dbReference type="EMBL" id="JACCFL010000001">
    <property type="protein sequence ID" value="NYJ22431.1"/>
    <property type="molecule type" value="Genomic_DNA"/>
</dbReference>
<evidence type="ECO:0000313" key="3">
    <source>
        <dbReference type="Proteomes" id="UP000578352"/>
    </source>
</evidence>
<dbReference type="Gene3D" id="3.30.1460.30">
    <property type="entry name" value="YgaC/TfoX-N like chaperone"/>
    <property type="match status" value="1"/>
</dbReference>
<accession>A0A853CSI2</accession>
<comment type="caution">
    <text evidence="2">The sequence shown here is derived from an EMBL/GenBank/DDBJ whole genome shotgun (WGS) entry which is preliminary data.</text>
</comment>